<evidence type="ECO:0000313" key="2">
    <source>
        <dbReference type="EMBL" id="RIB19438.1"/>
    </source>
</evidence>
<gene>
    <name evidence="2" type="ORF">C2G38_2181862</name>
</gene>
<evidence type="ECO:0000313" key="3">
    <source>
        <dbReference type="Proteomes" id="UP000266673"/>
    </source>
</evidence>
<dbReference type="EMBL" id="QKWP01000474">
    <property type="protein sequence ID" value="RIB19438.1"/>
    <property type="molecule type" value="Genomic_DNA"/>
</dbReference>
<feature type="compositionally biased region" description="Polar residues" evidence="1">
    <location>
        <begin position="40"/>
        <end position="52"/>
    </location>
</feature>
<feature type="region of interest" description="Disordered" evidence="1">
    <location>
        <begin position="1"/>
        <end position="52"/>
    </location>
</feature>
<feature type="compositionally biased region" description="Basic and acidic residues" evidence="1">
    <location>
        <begin position="17"/>
        <end position="35"/>
    </location>
</feature>
<dbReference type="AlphaFoldDB" id="A0A397VCJ3"/>
<name>A0A397VCJ3_9GLOM</name>
<sequence length="52" mass="6039">MENVSETPIERRRRLKRESAARIRDNQTEDQKKNADIPIASSSNNTNLFLSH</sequence>
<evidence type="ECO:0000256" key="1">
    <source>
        <dbReference type="SAM" id="MobiDB-lite"/>
    </source>
</evidence>
<reference evidence="2 3" key="1">
    <citation type="submission" date="2018-06" db="EMBL/GenBank/DDBJ databases">
        <title>Comparative genomics reveals the genomic features of Rhizophagus irregularis, R. cerebriforme, R. diaphanum and Gigaspora rosea, and their symbiotic lifestyle signature.</title>
        <authorList>
            <person name="Morin E."/>
            <person name="San Clemente H."/>
            <person name="Chen E.C.H."/>
            <person name="De La Providencia I."/>
            <person name="Hainaut M."/>
            <person name="Kuo A."/>
            <person name="Kohler A."/>
            <person name="Murat C."/>
            <person name="Tang N."/>
            <person name="Roy S."/>
            <person name="Loubradou J."/>
            <person name="Henrissat B."/>
            <person name="Grigoriev I.V."/>
            <person name="Corradi N."/>
            <person name="Roux C."/>
            <person name="Martin F.M."/>
        </authorList>
    </citation>
    <scope>NUCLEOTIDE SEQUENCE [LARGE SCALE GENOMIC DNA]</scope>
    <source>
        <strain evidence="2 3">DAOM 194757</strain>
    </source>
</reference>
<organism evidence="2 3">
    <name type="scientific">Gigaspora rosea</name>
    <dbReference type="NCBI Taxonomy" id="44941"/>
    <lineage>
        <taxon>Eukaryota</taxon>
        <taxon>Fungi</taxon>
        <taxon>Fungi incertae sedis</taxon>
        <taxon>Mucoromycota</taxon>
        <taxon>Glomeromycotina</taxon>
        <taxon>Glomeromycetes</taxon>
        <taxon>Diversisporales</taxon>
        <taxon>Gigasporaceae</taxon>
        <taxon>Gigaspora</taxon>
    </lineage>
</organism>
<keyword evidence="3" id="KW-1185">Reference proteome</keyword>
<proteinExistence type="predicted"/>
<protein>
    <submittedName>
        <fullName evidence="2">Uncharacterized protein</fullName>
    </submittedName>
</protein>
<dbReference type="Proteomes" id="UP000266673">
    <property type="component" value="Unassembled WGS sequence"/>
</dbReference>
<accession>A0A397VCJ3</accession>
<comment type="caution">
    <text evidence="2">The sequence shown here is derived from an EMBL/GenBank/DDBJ whole genome shotgun (WGS) entry which is preliminary data.</text>
</comment>